<evidence type="ECO:0000256" key="1">
    <source>
        <dbReference type="SAM" id="MobiDB-lite"/>
    </source>
</evidence>
<accession>X5ML48</accession>
<dbReference type="EMBL" id="HG966617">
    <property type="protein sequence ID" value="CDO59155.1"/>
    <property type="molecule type" value="Genomic_DNA"/>
</dbReference>
<dbReference type="Proteomes" id="UP000032160">
    <property type="component" value="Chromosome I"/>
</dbReference>
<feature type="region of interest" description="Disordered" evidence="1">
    <location>
        <begin position="1"/>
        <end position="73"/>
    </location>
</feature>
<evidence type="ECO:0000313" key="2">
    <source>
        <dbReference type="EMBL" id="CDO59155.1"/>
    </source>
</evidence>
<gene>
    <name evidence="2" type="ORF">BN1012_Phect941</name>
</gene>
<dbReference type="AlphaFoldDB" id="X5ML48"/>
<dbReference type="STRING" id="1458461.BN1012_Phect941"/>
<name>X5ML48_9HYPH</name>
<organism evidence="2 3">
    <name type="scientific">Candidatus Phaeomarinibacter ectocarpi</name>
    <dbReference type="NCBI Taxonomy" id="1458461"/>
    <lineage>
        <taxon>Bacteria</taxon>
        <taxon>Pseudomonadati</taxon>
        <taxon>Pseudomonadota</taxon>
        <taxon>Alphaproteobacteria</taxon>
        <taxon>Hyphomicrobiales</taxon>
        <taxon>Parvibaculaceae</taxon>
        <taxon>Candidatus Phaeomarinibacter</taxon>
    </lineage>
</organism>
<proteinExistence type="predicted"/>
<dbReference type="KEGG" id="pect:BN1012_Phect941"/>
<feature type="compositionally biased region" description="Polar residues" evidence="1">
    <location>
        <begin position="19"/>
        <end position="33"/>
    </location>
</feature>
<keyword evidence="3" id="KW-1185">Reference proteome</keyword>
<sequence length="631" mass="65128">MAQPVPLDGSPPATPPPGQSLTEQLLDPNQTPLARSDGPRSLLPPSGAASPGAQDGALPPELAAPEVFGDSTPDVFFPSGERVVVPPVQRSQSLAARPGEEGTGIEVSRLSSVADEGIGLIGPVEGGLSPMLWAGSRRLIVEDGLAALTPPPRSAAIGNLFRRLLISRGDLPQGASGGRSILGLRLAALYGAGFGLDVDRLAGLVPAGDLAAQTATPAAKAALSLDLTDKACGYLTRLPTEGDAGNDYARFALELGALCQARAGMDIAALLSVDLVREYEVGDTAFVALATRAAGGPALDVPDDEIFSSLHLALAREAGVPLEAGIVARVEPALLTPLANDKGLPWEDRLDAAEAAAARSLLSARDLAEIYRQAIVAGAGDSNPRVSAFAVSLEAPDQTTRLGAIASAFDETPVDLWPATLPAFAGSLRAIAPTMAHADNSVFMTEALALLGDAARADGWIGIATTTEPGEIARLETLVRIATPAQSSFVLPWNPDVALRSIEVRLGEDDREAKWLTAFEMQALASLGVPVPQVVWAQFDDAEMPGVRLDEQALRALRIAAQDRRAGEAALATLTALSSIESDGALAQTGPADLTPGSLAAIITALVRSGLEEDARRIAVEALIVRAHGEG</sequence>
<evidence type="ECO:0000313" key="3">
    <source>
        <dbReference type="Proteomes" id="UP000032160"/>
    </source>
</evidence>
<reference evidence="2 3" key="1">
    <citation type="journal article" date="2014" name="Front. Genet.">
        <title>Genome and metabolic network of "Candidatus Phaeomarinobacter ectocarpi" Ec32, a new candidate genus of Alphaproteobacteria frequently associated with brown algae.</title>
        <authorList>
            <person name="Dittami S.M."/>
            <person name="Barbeyron T."/>
            <person name="Boyen C."/>
            <person name="Cambefort J."/>
            <person name="Collet G."/>
            <person name="Delage L."/>
            <person name="Gobet A."/>
            <person name="Groisillier A."/>
            <person name="Leblanc C."/>
            <person name="Michel G."/>
            <person name="Scornet D."/>
            <person name="Siegel A."/>
            <person name="Tapia J.E."/>
            <person name="Tonon T."/>
        </authorList>
    </citation>
    <scope>NUCLEOTIDE SEQUENCE [LARGE SCALE GENOMIC DNA]</scope>
    <source>
        <strain evidence="2 3">Ec32</strain>
    </source>
</reference>
<dbReference type="HOGENOM" id="CLU_499551_0_0_5"/>
<protein>
    <submittedName>
        <fullName evidence="2">Uncharacterized protein</fullName>
    </submittedName>
</protein>